<dbReference type="Pfam" id="PF00528">
    <property type="entry name" value="BPD_transp_1"/>
    <property type="match status" value="1"/>
</dbReference>
<accession>A0A369AK23</accession>
<feature type="transmembrane region" description="Helical" evidence="5">
    <location>
        <begin position="221"/>
        <end position="245"/>
    </location>
</feature>
<dbReference type="RefSeq" id="WP_242987760.1">
    <property type="nucleotide sequence ID" value="NZ_QPJT01000042.1"/>
</dbReference>
<gene>
    <name evidence="7" type="ORF">DFR58_14212</name>
</gene>
<keyword evidence="3 5" id="KW-1133">Transmembrane helix</keyword>
<evidence type="ECO:0000259" key="6">
    <source>
        <dbReference type="PROSITE" id="PS50928"/>
    </source>
</evidence>
<name>A0A369AK23_9FIRM</name>
<evidence type="ECO:0000313" key="8">
    <source>
        <dbReference type="Proteomes" id="UP000253034"/>
    </source>
</evidence>
<dbReference type="CDD" id="cd06261">
    <property type="entry name" value="TM_PBP2"/>
    <property type="match status" value="1"/>
</dbReference>
<feature type="transmembrane region" description="Helical" evidence="5">
    <location>
        <begin position="132"/>
        <end position="155"/>
    </location>
</feature>
<comment type="caution">
    <text evidence="7">The sequence shown here is derived from an EMBL/GenBank/DDBJ whole genome shotgun (WGS) entry which is preliminary data.</text>
</comment>
<keyword evidence="8" id="KW-1185">Reference proteome</keyword>
<reference evidence="7 8" key="1">
    <citation type="submission" date="2018-07" db="EMBL/GenBank/DDBJ databases">
        <title>Genomic Encyclopedia of Type Strains, Phase IV (KMG-IV): sequencing the most valuable type-strain genomes for metagenomic binning, comparative biology and taxonomic classification.</title>
        <authorList>
            <person name="Goeker M."/>
        </authorList>
    </citation>
    <scope>NUCLEOTIDE SEQUENCE [LARGE SCALE GENOMIC DNA]</scope>
    <source>
        <strain evidence="7 8">DSM 27016</strain>
    </source>
</reference>
<feature type="transmembrane region" description="Helical" evidence="5">
    <location>
        <begin position="90"/>
        <end position="111"/>
    </location>
</feature>
<keyword evidence="5" id="KW-0813">Transport</keyword>
<feature type="transmembrane region" description="Helical" evidence="5">
    <location>
        <begin position="281"/>
        <end position="300"/>
    </location>
</feature>
<organism evidence="7 8">
    <name type="scientific">Anaerobacterium chartisolvens</name>
    <dbReference type="NCBI Taxonomy" id="1297424"/>
    <lineage>
        <taxon>Bacteria</taxon>
        <taxon>Bacillati</taxon>
        <taxon>Bacillota</taxon>
        <taxon>Clostridia</taxon>
        <taxon>Eubacteriales</taxon>
        <taxon>Oscillospiraceae</taxon>
        <taxon>Anaerobacterium</taxon>
    </lineage>
</organism>
<evidence type="ECO:0000256" key="1">
    <source>
        <dbReference type="ARBA" id="ARBA00004141"/>
    </source>
</evidence>
<proteinExistence type="inferred from homology"/>
<dbReference type="PANTHER" id="PTHR43496:SF1">
    <property type="entry name" value="POLYGALACTURONAN_RHAMNOGALACTURONAN TRANSPORT SYSTEM PERMEASE PROTEIN YTEP"/>
    <property type="match status" value="1"/>
</dbReference>
<dbReference type="EMBL" id="QPJT01000042">
    <property type="protein sequence ID" value="RCX08497.1"/>
    <property type="molecule type" value="Genomic_DNA"/>
</dbReference>
<feature type="domain" description="ABC transmembrane type-1" evidence="6">
    <location>
        <begin position="86"/>
        <end position="302"/>
    </location>
</feature>
<comment type="subcellular location">
    <subcellularLocation>
        <location evidence="5">Cell membrane</location>
        <topology evidence="5">Multi-pass membrane protein</topology>
    </subcellularLocation>
    <subcellularLocation>
        <location evidence="1">Membrane</location>
        <topology evidence="1">Multi-pass membrane protein</topology>
    </subcellularLocation>
</comment>
<evidence type="ECO:0000256" key="5">
    <source>
        <dbReference type="RuleBase" id="RU363032"/>
    </source>
</evidence>
<comment type="similarity">
    <text evidence="5">Belongs to the binding-protein-dependent transport system permease family.</text>
</comment>
<dbReference type="Gene3D" id="1.10.3720.10">
    <property type="entry name" value="MetI-like"/>
    <property type="match status" value="1"/>
</dbReference>
<protein>
    <submittedName>
        <fullName evidence="7">Carbohydrate ABC transporter membrane protein 1 (CUT1 family)</fullName>
    </submittedName>
</protein>
<dbReference type="GO" id="GO:0005886">
    <property type="term" value="C:plasma membrane"/>
    <property type="evidence" value="ECO:0007669"/>
    <property type="project" value="UniProtKB-SubCell"/>
</dbReference>
<dbReference type="SUPFAM" id="SSF161098">
    <property type="entry name" value="MetI-like"/>
    <property type="match status" value="1"/>
</dbReference>
<keyword evidence="4 5" id="KW-0472">Membrane</keyword>
<feature type="transmembrane region" description="Helical" evidence="5">
    <location>
        <begin position="29"/>
        <end position="53"/>
    </location>
</feature>
<dbReference type="PROSITE" id="PS50928">
    <property type="entry name" value="ABC_TM1"/>
    <property type="match status" value="1"/>
</dbReference>
<evidence type="ECO:0000256" key="4">
    <source>
        <dbReference type="ARBA" id="ARBA00023136"/>
    </source>
</evidence>
<evidence type="ECO:0000313" key="7">
    <source>
        <dbReference type="EMBL" id="RCX08497.1"/>
    </source>
</evidence>
<keyword evidence="2 5" id="KW-0812">Transmembrane</keyword>
<evidence type="ECO:0000256" key="2">
    <source>
        <dbReference type="ARBA" id="ARBA00022692"/>
    </source>
</evidence>
<sequence length="315" mass="35248">MRDLSVRAGSKSRILAGIKKLSRQKYLQGMALIGIIWMMVFAYLPMYGIIIAFKKYNITKPIASAPWVGLQHFNDFFGDDKFIQILTNTLGISLLKLAIGFPLPIIFAVLLNEITSMRFKKYVQTVSYLPHFISWVVLGGIMITWTSEGGIINHILMELKVLNEPVVFLAEPQYFWGIAVISDIWKELGWSAIIYMAAIAGIDPELYEAATVDGASRFNRIFMITLPCIKGTVAVLFVLAVSSIMGTNFDQIFVLKNPLNAPASDVIDIYVYRMGMNSARFSYATAINLFKSVISLMLLLTANRVTKKLTDASLF</sequence>
<dbReference type="AlphaFoldDB" id="A0A369AK23"/>
<dbReference type="InterPro" id="IPR035906">
    <property type="entry name" value="MetI-like_sf"/>
</dbReference>
<evidence type="ECO:0000256" key="3">
    <source>
        <dbReference type="ARBA" id="ARBA00022989"/>
    </source>
</evidence>
<dbReference type="PANTHER" id="PTHR43496">
    <property type="entry name" value="PROTEIN LPLB"/>
    <property type="match status" value="1"/>
</dbReference>
<dbReference type="Proteomes" id="UP000253034">
    <property type="component" value="Unassembled WGS sequence"/>
</dbReference>
<dbReference type="InterPro" id="IPR000515">
    <property type="entry name" value="MetI-like"/>
</dbReference>
<dbReference type="GO" id="GO:0055085">
    <property type="term" value="P:transmembrane transport"/>
    <property type="evidence" value="ECO:0007669"/>
    <property type="project" value="InterPro"/>
</dbReference>